<dbReference type="Proteomes" id="UP000054423">
    <property type="component" value="Unassembled WGS sequence"/>
</dbReference>
<organism evidence="3 5">
    <name type="scientific">Phytophthora nicotianae</name>
    <name type="common">Potato buckeye rot agent</name>
    <name type="synonym">Phytophthora parasitica</name>
    <dbReference type="NCBI Taxonomy" id="4792"/>
    <lineage>
        <taxon>Eukaryota</taxon>
        <taxon>Sar</taxon>
        <taxon>Stramenopiles</taxon>
        <taxon>Oomycota</taxon>
        <taxon>Peronosporomycetes</taxon>
        <taxon>Peronosporales</taxon>
        <taxon>Peronosporaceae</taxon>
        <taxon>Phytophthora</taxon>
    </lineage>
</organism>
<dbReference type="Proteomes" id="UP000053236">
    <property type="component" value="Unassembled WGS sequence"/>
</dbReference>
<dbReference type="EMBL" id="KI684317">
    <property type="protein sequence ID" value="ETK95432.1"/>
    <property type="molecule type" value="Genomic_DNA"/>
</dbReference>
<dbReference type="EMBL" id="KI670782">
    <property type="protein sequence ID" value="ETL48825.1"/>
    <property type="molecule type" value="Genomic_DNA"/>
</dbReference>
<dbReference type="Proteomes" id="UP000053864">
    <property type="component" value="Unassembled WGS sequence"/>
</dbReference>
<dbReference type="EMBL" id="KI677569">
    <property type="protein sequence ID" value="ETM01879.1"/>
    <property type="molecule type" value="Genomic_DNA"/>
</dbReference>
<protein>
    <submittedName>
        <fullName evidence="3">Uncharacterized protein</fullName>
    </submittedName>
</protein>
<dbReference type="AlphaFoldDB" id="W2JQY9"/>
<proteinExistence type="predicted"/>
<sequence>MTTQHCAADSASHEAQLSARCMTSQLFGPIVLAPGAEHNDVKFTPVSLYEDRRALRSRPIGYQYSIR</sequence>
<gene>
    <name evidence="2" type="ORF">L915_01628</name>
    <name evidence="1" type="ORF">L915_01636</name>
    <name evidence="3" type="ORF">L916_01604</name>
    <name evidence="4" type="ORF">L917_01573</name>
</gene>
<reference evidence="1" key="2">
    <citation type="submission" date="2013-11" db="EMBL/GenBank/DDBJ databases">
        <title>The Genome Sequence of Phytophthora parasitica CJ02B3.</title>
        <authorList>
            <consortium name="The Broad Institute Genomics Platform"/>
            <person name="Russ C."/>
            <person name="Tyler B."/>
            <person name="Panabieres F."/>
            <person name="Shan W."/>
            <person name="Tripathy S."/>
            <person name="Grunwald N."/>
            <person name="Machado M."/>
            <person name="Johnson C.S."/>
            <person name="Arredondo F."/>
            <person name="Hong C."/>
            <person name="Coffey M."/>
            <person name="Young S.K."/>
            <person name="Zeng Q."/>
            <person name="Gargeya S."/>
            <person name="Fitzgerald M."/>
            <person name="Abouelleil A."/>
            <person name="Alvarado L."/>
            <person name="Chapman S.B."/>
            <person name="Gainer-Dewar J."/>
            <person name="Goldberg J."/>
            <person name="Griggs A."/>
            <person name="Gujja S."/>
            <person name="Hansen M."/>
            <person name="Howarth C."/>
            <person name="Imamovic A."/>
            <person name="Ireland A."/>
            <person name="Larimer J."/>
            <person name="McCowan C."/>
            <person name="Murphy C."/>
            <person name="Pearson M."/>
            <person name="Poon T.W."/>
            <person name="Priest M."/>
            <person name="Roberts A."/>
            <person name="Saif S."/>
            <person name="Shea T."/>
            <person name="Sykes S."/>
            <person name="Wortman J."/>
            <person name="Nusbaum C."/>
            <person name="Birren B."/>
        </authorList>
    </citation>
    <scope>NUCLEOTIDE SEQUENCE [LARGE SCALE GENOMIC DNA]</scope>
    <source>
        <strain evidence="1">CJ02B3</strain>
    </source>
</reference>
<evidence type="ECO:0000313" key="5">
    <source>
        <dbReference type="Proteomes" id="UP000053864"/>
    </source>
</evidence>
<accession>W2JQY9</accession>
<name>W2JQY9_PHYNI</name>
<dbReference type="EMBL" id="KI684308">
    <property type="protein sequence ID" value="ETK95440.1"/>
    <property type="molecule type" value="Genomic_DNA"/>
</dbReference>
<evidence type="ECO:0000313" key="3">
    <source>
        <dbReference type="EMBL" id="ETL48825.1"/>
    </source>
</evidence>
<reference evidence="3 5" key="3">
    <citation type="submission" date="2013-11" db="EMBL/GenBank/DDBJ databases">
        <title>The Genome Sequence of Phytophthora parasitica CJ05E6.</title>
        <authorList>
            <consortium name="The Broad Institute Genomics Platform"/>
            <person name="Russ C."/>
            <person name="Tyler B."/>
            <person name="Panabieres F."/>
            <person name="Shan W."/>
            <person name="Tripathy S."/>
            <person name="Grunwald N."/>
            <person name="Machado M."/>
            <person name="Johnson C.S."/>
            <person name="Arredondo F."/>
            <person name="Hong C."/>
            <person name="Coffey M."/>
            <person name="Young S.K."/>
            <person name="Zeng Q."/>
            <person name="Gargeya S."/>
            <person name="Fitzgerald M."/>
            <person name="Abouelleil A."/>
            <person name="Alvarado L."/>
            <person name="Chapman S.B."/>
            <person name="Gainer-Dewar J."/>
            <person name="Goldberg J."/>
            <person name="Griggs A."/>
            <person name="Gujja S."/>
            <person name="Hansen M."/>
            <person name="Howarth C."/>
            <person name="Imamovic A."/>
            <person name="Ireland A."/>
            <person name="Larimer J."/>
            <person name="McCowan C."/>
            <person name="Murphy C."/>
            <person name="Pearson M."/>
            <person name="Poon T.W."/>
            <person name="Priest M."/>
            <person name="Roberts A."/>
            <person name="Saif S."/>
            <person name="Shea T."/>
            <person name="Sykes S."/>
            <person name="Wortman J."/>
            <person name="Nusbaum C."/>
            <person name="Birren B."/>
        </authorList>
    </citation>
    <scope>NUCLEOTIDE SEQUENCE [LARGE SCALE GENOMIC DNA]</scope>
    <source>
        <strain evidence="3 5">CJ05E6</strain>
    </source>
</reference>
<evidence type="ECO:0000313" key="1">
    <source>
        <dbReference type="EMBL" id="ETK95432.1"/>
    </source>
</evidence>
<evidence type="ECO:0000313" key="2">
    <source>
        <dbReference type="EMBL" id="ETK95440.1"/>
    </source>
</evidence>
<reference evidence="4" key="1">
    <citation type="submission" date="2013-11" db="EMBL/GenBank/DDBJ databases">
        <title>The Genome Sequence of Phytophthora parasitica CHvinca01.</title>
        <authorList>
            <consortium name="The Broad Institute Genomics Platform"/>
            <person name="Russ C."/>
            <person name="Tyler B."/>
            <person name="Panabieres F."/>
            <person name="Shan W."/>
            <person name="Tripathy S."/>
            <person name="Grunwald N."/>
            <person name="Machado M."/>
            <person name="Johnson C.S."/>
            <person name="Arredondo F."/>
            <person name="Hong C."/>
            <person name="Coffey M."/>
            <person name="Young S.K."/>
            <person name="Zeng Q."/>
            <person name="Gargeya S."/>
            <person name="Fitzgerald M."/>
            <person name="Abouelleil A."/>
            <person name="Alvarado L."/>
            <person name="Chapman S.B."/>
            <person name="Gainer-Dewar J."/>
            <person name="Goldberg J."/>
            <person name="Griggs A."/>
            <person name="Gujja S."/>
            <person name="Hansen M."/>
            <person name="Howarth C."/>
            <person name="Imamovic A."/>
            <person name="Ireland A."/>
            <person name="Larimer J."/>
            <person name="McCowan C."/>
            <person name="Murphy C."/>
            <person name="Pearson M."/>
            <person name="Poon T.W."/>
            <person name="Priest M."/>
            <person name="Roberts A."/>
            <person name="Saif S."/>
            <person name="Shea T."/>
            <person name="Sykes S."/>
            <person name="Wortman J."/>
            <person name="Nusbaum C."/>
            <person name="Birren B."/>
        </authorList>
    </citation>
    <scope>NUCLEOTIDE SEQUENCE [LARGE SCALE GENOMIC DNA]</scope>
    <source>
        <strain evidence="4">CHvinca01</strain>
    </source>
</reference>
<evidence type="ECO:0000313" key="4">
    <source>
        <dbReference type="EMBL" id="ETM01879.1"/>
    </source>
</evidence>